<gene>
    <name evidence="10" type="ORF">FHX75_121729</name>
</gene>
<dbReference type="Proteomes" id="UP000319927">
    <property type="component" value="Unassembled WGS sequence"/>
</dbReference>
<dbReference type="InterPro" id="IPR050250">
    <property type="entry name" value="Macrolide_Exporter_MacB"/>
</dbReference>
<accession>A0A561WH38</accession>
<feature type="domain" description="ABC3 transporter permease C-terminal" evidence="8">
    <location>
        <begin position="274"/>
        <end position="387"/>
    </location>
</feature>
<dbReference type="OrthoDB" id="9780560at2"/>
<organism evidence="10 11">
    <name type="scientific">Micromonospora palomenae</name>
    <dbReference type="NCBI Taxonomy" id="1461247"/>
    <lineage>
        <taxon>Bacteria</taxon>
        <taxon>Bacillati</taxon>
        <taxon>Actinomycetota</taxon>
        <taxon>Actinomycetes</taxon>
        <taxon>Micromonosporales</taxon>
        <taxon>Micromonosporaceae</taxon>
        <taxon>Micromonospora</taxon>
    </lineage>
</organism>
<evidence type="ECO:0000259" key="9">
    <source>
        <dbReference type="Pfam" id="PF12704"/>
    </source>
</evidence>
<reference evidence="10 11" key="1">
    <citation type="submission" date="2019-06" db="EMBL/GenBank/DDBJ databases">
        <title>Sequencing the genomes of 1000 actinobacteria strains.</title>
        <authorList>
            <person name="Klenk H.-P."/>
        </authorList>
    </citation>
    <scope>NUCLEOTIDE SEQUENCE [LARGE SCALE GENOMIC DNA]</scope>
    <source>
        <strain evidence="10 11">DSM 102131</strain>
    </source>
</reference>
<keyword evidence="5 7" id="KW-0472">Membrane</keyword>
<keyword evidence="4 7" id="KW-1133">Transmembrane helix</keyword>
<evidence type="ECO:0000313" key="11">
    <source>
        <dbReference type="Proteomes" id="UP000319927"/>
    </source>
</evidence>
<sequence>MRLAEAWRVALDALRANRMRSALTMLGVIIGVASVVLLVAIGTGTKQKVEQQVEGLGSNLLLVVPGRIDVGTAPVVSPLTLADVDAVSRVVGDPSRVAVTIASGATARAGNRSDFTTVQGVLETTPTVFTRSLARGRYLTGADVDTSRRVAVLGDSVARALFPDRDPLGQQVALAGVRFRVIGVFAPLGQSLGVDRDDEVHVPVTAAQRLWGTQRVDGIAVKAPDRERIGELGDRIVAELSRRHPDTEFSAVTQQQILGVLGDILGVLTGVLAAIAGISLLVGGVGVSNIMLVSVRERTREIGLRKAVGARPRDIGVQFLLEAVLLTAIGGLTGMALGVGTALLVDALSPIPAAITWWSLALAFGVSAAVGIVFGVVPAQRAGRLDPVVALRAE</sequence>
<evidence type="ECO:0000313" key="10">
    <source>
        <dbReference type="EMBL" id="TWG23182.1"/>
    </source>
</evidence>
<dbReference type="Pfam" id="PF02687">
    <property type="entry name" value="FtsX"/>
    <property type="match status" value="1"/>
</dbReference>
<comment type="caution">
    <text evidence="10">The sequence shown here is derived from an EMBL/GenBank/DDBJ whole genome shotgun (WGS) entry which is preliminary data.</text>
</comment>
<feature type="transmembrane region" description="Helical" evidence="7">
    <location>
        <begin position="21"/>
        <end position="42"/>
    </location>
</feature>
<feature type="transmembrane region" description="Helical" evidence="7">
    <location>
        <begin position="357"/>
        <end position="377"/>
    </location>
</feature>
<evidence type="ECO:0000256" key="3">
    <source>
        <dbReference type="ARBA" id="ARBA00022692"/>
    </source>
</evidence>
<dbReference type="Pfam" id="PF12704">
    <property type="entry name" value="MacB_PCD"/>
    <property type="match status" value="1"/>
</dbReference>
<proteinExistence type="inferred from homology"/>
<evidence type="ECO:0000256" key="5">
    <source>
        <dbReference type="ARBA" id="ARBA00023136"/>
    </source>
</evidence>
<comment type="similarity">
    <text evidence="6">Belongs to the ABC-4 integral membrane protein family.</text>
</comment>
<evidence type="ECO:0000256" key="7">
    <source>
        <dbReference type="SAM" id="Phobius"/>
    </source>
</evidence>
<keyword evidence="11" id="KW-1185">Reference proteome</keyword>
<feature type="transmembrane region" description="Helical" evidence="7">
    <location>
        <begin position="264"/>
        <end position="295"/>
    </location>
</feature>
<feature type="domain" description="MacB-like periplasmic core" evidence="9">
    <location>
        <begin position="21"/>
        <end position="237"/>
    </location>
</feature>
<dbReference type="PANTHER" id="PTHR30572">
    <property type="entry name" value="MEMBRANE COMPONENT OF TRANSPORTER-RELATED"/>
    <property type="match status" value="1"/>
</dbReference>
<protein>
    <submittedName>
        <fullName evidence="10">Putative ABC transport system permease protein</fullName>
    </submittedName>
</protein>
<dbReference type="RefSeq" id="WP_154941702.1">
    <property type="nucleotide sequence ID" value="NZ_VIXA01000002.1"/>
</dbReference>
<evidence type="ECO:0000256" key="6">
    <source>
        <dbReference type="ARBA" id="ARBA00038076"/>
    </source>
</evidence>
<keyword evidence="2" id="KW-1003">Cell membrane</keyword>
<dbReference type="GO" id="GO:0022857">
    <property type="term" value="F:transmembrane transporter activity"/>
    <property type="evidence" value="ECO:0007669"/>
    <property type="project" value="TreeGrafter"/>
</dbReference>
<dbReference type="AlphaFoldDB" id="A0A561WH38"/>
<dbReference type="InterPro" id="IPR003838">
    <property type="entry name" value="ABC3_permease_C"/>
</dbReference>
<dbReference type="EMBL" id="VIXA01000002">
    <property type="protein sequence ID" value="TWG23182.1"/>
    <property type="molecule type" value="Genomic_DNA"/>
</dbReference>
<evidence type="ECO:0000256" key="2">
    <source>
        <dbReference type="ARBA" id="ARBA00022475"/>
    </source>
</evidence>
<dbReference type="InterPro" id="IPR025857">
    <property type="entry name" value="MacB_PCD"/>
</dbReference>
<evidence type="ECO:0000256" key="1">
    <source>
        <dbReference type="ARBA" id="ARBA00004651"/>
    </source>
</evidence>
<dbReference type="PANTHER" id="PTHR30572:SF4">
    <property type="entry name" value="ABC TRANSPORTER PERMEASE YTRF"/>
    <property type="match status" value="1"/>
</dbReference>
<name>A0A561WH38_9ACTN</name>
<dbReference type="GO" id="GO:0005886">
    <property type="term" value="C:plasma membrane"/>
    <property type="evidence" value="ECO:0007669"/>
    <property type="project" value="UniProtKB-SubCell"/>
</dbReference>
<evidence type="ECO:0000259" key="8">
    <source>
        <dbReference type="Pfam" id="PF02687"/>
    </source>
</evidence>
<feature type="transmembrane region" description="Helical" evidence="7">
    <location>
        <begin position="316"/>
        <end position="345"/>
    </location>
</feature>
<comment type="subcellular location">
    <subcellularLocation>
        <location evidence="1">Cell membrane</location>
        <topology evidence="1">Multi-pass membrane protein</topology>
    </subcellularLocation>
</comment>
<evidence type="ECO:0000256" key="4">
    <source>
        <dbReference type="ARBA" id="ARBA00022989"/>
    </source>
</evidence>
<keyword evidence="3 7" id="KW-0812">Transmembrane</keyword>